<organism evidence="3 4">
    <name type="scientific">Pseudoalteromonas gelatinilytica</name>
    <dbReference type="NCBI Taxonomy" id="1703256"/>
    <lineage>
        <taxon>Bacteria</taxon>
        <taxon>Pseudomonadati</taxon>
        <taxon>Pseudomonadota</taxon>
        <taxon>Gammaproteobacteria</taxon>
        <taxon>Alteromonadales</taxon>
        <taxon>Pseudoalteromonadaceae</taxon>
        <taxon>Pseudoalteromonas</taxon>
    </lineage>
</organism>
<accession>A0ABQ1TZ69</accession>
<evidence type="ECO:0008006" key="5">
    <source>
        <dbReference type="Google" id="ProtNLM"/>
    </source>
</evidence>
<dbReference type="Gene3D" id="3.30.1450.10">
    <property type="match status" value="1"/>
</dbReference>
<evidence type="ECO:0000256" key="2">
    <source>
        <dbReference type="SAM" id="SignalP"/>
    </source>
</evidence>
<protein>
    <recommendedName>
        <fullName evidence="5">DUF3862 domain-containing protein</fullName>
    </recommendedName>
</protein>
<keyword evidence="1 2" id="KW-0732">Signal</keyword>
<reference evidence="4" key="1">
    <citation type="journal article" date="2019" name="Int. J. Syst. Evol. Microbiol.">
        <title>The Global Catalogue of Microorganisms (GCM) 10K type strain sequencing project: providing services to taxonomists for standard genome sequencing and annotation.</title>
        <authorList>
            <consortium name="The Broad Institute Genomics Platform"/>
            <consortium name="The Broad Institute Genome Sequencing Center for Infectious Disease"/>
            <person name="Wu L."/>
            <person name="Ma J."/>
        </authorList>
    </citation>
    <scope>NUCLEOTIDE SEQUENCE [LARGE SCALE GENOMIC DNA]</scope>
    <source>
        <strain evidence="4">CGMCC 1.15394</strain>
    </source>
</reference>
<feature type="chain" id="PRO_5045360428" description="DUF3862 domain-containing protein" evidence="2">
    <location>
        <begin position="22"/>
        <end position="91"/>
    </location>
</feature>
<evidence type="ECO:0000256" key="1">
    <source>
        <dbReference type="ARBA" id="ARBA00022729"/>
    </source>
</evidence>
<proteinExistence type="predicted"/>
<sequence length="91" mass="9884">MDTIMKKYMAIAAAAAALTLAGCSKVNLENYEKIEIGMDKAEVEAILGSADKCEEKTLHTNCIWGNKDKNIEITLVSDKVSLYSKTGLDAK</sequence>
<evidence type="ECO:0000313" key="3">
    <source>
        <dbReference type="EMBL" id="GGF05610.1"/>
    </source>
</evidence>
<feature type="signal peptide" evidence="2">
    <location>
        <begin position="1"/>
        <end position="21"/>
    </location>
</feature>
<comment type="caution">
    <text evidence="3">The sequence shown here is derived from an EMBL/GenBank/DDBJ whole genome shotgun (WGS) entry which is preliminary data.</text>
</comment>
<dbReference type="InterPro" id="IPR037873">
    <property type="entry name" value="BamE-like"/>
</dbReference>
<dbReference type="EMBL" id="BMIT01000015">
    <property type="protein sequence ID" value="GGF05610.1"/>
    <property type="molecule type" value="Genomic_DNA"/>
</dbReference>
<evidence type="ECO:0000313" key="4">
    <source>
        <dbReference type="Proteomes" id="UP000638462"/>
    </source>
</evidence>
<dbReference type="Proteomes" id="UP000638462">
    <property type="component" value="Unassembled WGS sequence"/>
</dbReference>
<keyword evidence="4" id="KW-1185">Reference proteome</keyword>
<gene>
    <name evidence="3" type="ORF">GCM10008027_33180</name>
</gene>
<dbReference type="PROSITE" id="PS51257">
    <property type="entry name" value="PROKAR_LIPOPROTEIN"/>
    <property type="match status" value="1"/>
</dbReference>
<name>A0ABQ1TZ69_9GAMM</name>